<dbReference type="eggNOG" id="ENOG50337DZ">
    <property type="taxonomic scope" value="Bacteria"/>
</dbReference>
<dbReference type="Gene3D" id="3.40.1000.10">
    <property type="entry name" value="Mog1/PsbP, alpha/beta/alpha sandwich"/>
    <property type="match status" value="1"/>
</dbReference>
<dbReference type="AlphaFoldDB" id="L1MAK2"/>
<dbReference type="EMBL" id="AMEM01000040">
    <property type="protein sequence ID" value="EKX88019.1"/>
    <property type="molecule type" value="Genomic_DNA"/>
</dbReference>
<name>L1MAK2_9CORY</name>
<organism evidence="3 4">
    <name type="scientific">Corynebacterium durum F0235</name>
    <dbReference type="NCBI Taxonomy" id="1035195"/>
    <lineage>
        <taxon>Bacteria</taxon>
        <taxon>Bacillati</taxon>
        <taxon>Actinomycetota</taxon>
        <taxon>Actinomycetes</taxon>
        <taxon>Mycobacteriales</taxon>
        <taxon>Corynebacteriaceae</taxon>
        <taxon>Corynebacterium</taxon>
    </lineage>
</organism>
<feature type="region of interest" description="Disordered" evidence="1">
    <location>
        <begin position="1"/>
        <end position="24"/>
    </location>
</feature>
<feature type="compositionally biased region" description="Low complexity" evidence="1">
    <location>
        <begin position="1"/>
        <end position="21"/>
    </location>
</feature>
<dbReference type="SUPFAM" id="SSF55724">
    <property type="entry name" value="Mog1p/PsbP-like"/>
    <property type="match status" value="1"/>
</dbReference>
<protein>
    <recommendedName>
        <fullName evidence="2">DUF2020 domain-containing protein</fullName>
    </recommendedName>
</protein>
<reference evidence="3 4" key="1">
    <citation type="submission" date="2012-05" db="EMBL/GenBank/DDBJ databases">
        <authorList>
            <person name="Weinstock G."/>
            <person name="Sodergren E."/>
            <person name="Lobos E.A."/>
            <person name="Fulton L."/>
            <person name="Fulton R."/>
            <person name="Courtney L."/>
            <person name="Fronick C."/>
            <person name="O'Laughlin M."/>
            <person name="Godfrey J."/>
            <person name="Wilson R.M."/>
            <person name="Miner T."/>
            <person name="Farmer C."/>
            <person name="Delehaunty K."/>
            <person name="Cordes M."/>
            <person name="Minx P."/>
            <person name="Tomlinson C."/>
            <person name="Chen J."/>
            <person name="Wollam A."/>
            <person name="Pepin K.H."/>
            <person name="Bhonagiri V."/>
            <person name="Zhang X."/>
            <person name="Suruliraj S."/>
            <person name="Warren W."/>
            <person name="Mitreva M."/>
            <person name="Mardis E.R."/>
            <person name="Wilson R.K."/>
        </authorList>
    </citation>
    <scope>NUCLEOTIDE SEQUENCE [LARGE SCALE GENOMIC DNA]</scope>
    <source>
        <strain evidence="3 4">F0235</strain>
    </source>
</reference>
<proteinExistence type="predicted"/>
<gene>
    <name evidence="3" type="ORF">HMPREF9997_02382</name>
</gene>
<dbReference type="HOGENOM" id="CLU_099876_1_0_11"/>
<dbReference type="InterPro" id="IPR018567">
    <property type="entry name" value="DUF2020"/>
</dbReference>
<sequence>MAEASTATATPTLPADTLPDTQPAEACPYLDAAWVAQTNGQRVTRVGVDTRFDPPACVFWSYSEDPQLTVLVRHMPSPDDAVAVVDWAAPIATTDPAEEPTGWSGGRFGGDGRAVYAVQKDSTAVVVFSNQEQSLKAELVATEVIGALGL</sequence>
<dbReference type="Pfam" id="PF09449">
    <property type="entry name" value="DUF2020"/>
    <property type="match status" value="1"/>
</dbReference>
<accession>L1MAK2</accession>
<dbReference type="STRING" id="1035195.HMPREF9997_02382"/>
<evidence type="ECO:0000259" key="2">
    <source>
        <dbReference type="Pfam" id="PF09449"/>
    </source>
</evidence>
<dbReference type="InterPro" id="IPR016123">
    <property type="entry name" value="Mog1/PsbP_a/b/a-sand"/>
</dbReference>
<evidence type="ECO:0000313" key="4">
    <source>
        <dbReference type="Proteomes" id="UP000010445"/>
    </source>
</evidence>
<dbReference type="Proteomes" id="UP000010445">
    <property type="component" value="Unassembled WGS sequence"/>
</dbReference>
<keyword evidence="4" id="KW-1185">Reference proteome</keyword>
<comment type="caution">
    <text evidence="3">The sequence shown here is derived from an EMBL/GenBank/DDBJ whole genome shotgun (WGS) entry which is preliminary data.</text>
</comment>
<dbReference type="PATRIC" id="fig|1035195.3.peg.2127"/>
<feature type="domain" description="DUF2020" evidence="2">
    <location>
        <begin position="14"/>
        <end position="150"/>
    </location>
</feature>
<evidence type="ECO:0000256" key="1">
    <source>
        <dbReference type="SAM" id="MobiDB-lite"/>
    </source>
</evidence>
<evidence type="ECO:0000313" key="3">
    <source>
        <dbReference type="EMBL" id="EKX88019.1"/>
    </source>
</evidence>